<proteinExistence type="inferred from homology"/>
<accession>A0A1W6ZQY5</accession>
<keyword evidence="6" id="KW-0472">Membrane</keyword>
<name>A0A1W6ZQY5_9HYPH</name>
<evidence type="ECO:0000256" key="6">
    <source>
        <dbReference type="ARBA" id="ARBA00023136"/>
    </source>
</evidence>
<dbReference type="OrthoDB" id="9764193at2"/>
<comment type="subcellular location">
    <subcellularLocation>
        <location evidence="1">Membrane</location>
        <topology evidence="1">Multi-pass membrane protein</topology>
    </subcellularLocation>
</comment>
<dbReference type="RefSeq" id="WP_086087590.1">
    <property type="nucleotide sequence ID" value="NZ_CP021112.1"/>
</dbReference>
<evidence type="ECO:0000256" key="1">
    <source>
        <dbReference type="ARBA" id="ARBA00004141"/>
    </source>
</evidence>
<protein>
    <submittedName>
        <fullName evidence="7">Uncharacterized protein</fullName>
    </submittedName>
</protein>
<dbReference type="GO" id="GO:0016020">
    <property type="term" value="C:membrane"/>
    <property type="evidence" value="ECO:0007669"/>
    <property type="project" value="UniProtKB-SubCell"/>
</dbReference>
<evidence type="ECO:0000256" key="3">
    <source>
        <dbReference type="ARBA" id="ARBA00022448"/>
    </source>
</evidence>
<keyword evidence="5" id="KW-1133">Transmembrane helix</keyword>
<dbReference type="InterPro" id="IPR039309">
    <property type="entry name" value="BT1"/>
</dbReference>
<comment type="similarity">
    <text evidence="2">Belongs to the major facilitator superfamily. Folate-biopterin transporter (TC 2.A.71) family.</text>
</comment>
<organism evidence="7 8">
    <name type="scientific">Pseudorhodoplanes sinuspersici</name>
    <dbReference type="NCBI Taxonomy" id="1235591"/>
    <lineage>
        <taxon>Bacteria</taxon>
        <taxon>Pseudomonadati</taxon>
        <taxon>Pseudomonadota</taxon>
        <taxon>Alphaproteobacteria</taxon>
        <taxon>Hyphomicrobiales</taxon>
        <taxon>Pseudorhodoplanes</taxon>
    </lineage>
</organism>
<evidence type="ECO:0000313" key="7">
    <source>
        <dbReference type="EMBL" id="ARP99184.1"/>
    </source>
</evidence>
<dbReference type="InterPro" id="IPR036259">
    <property type="entry name" value="MFS_trans_sf"/>
</dbReference>
<evidence type="ECO:0000256" key="4">
    <source>
        <dbReference type="ARBA" id="ARBA00022692"/>
    </source>
</evidence>
<dbReference type="Pfam" id="PF03092">
    <property type="entry name" value="BT1"/>
    <property type="match status" value="1"/>
</dbReference>
<dbReference type="SUPFAM" id="SSF103473">
    <property type="entry name" value="MFS general substrate transporter"/>
    <property type="match status" value="1"/>
</dbReference>
<gene>
    <name evidence="7" type="ORF">CAK95_08870</name>
</gene>
<dbReference type="PANTHER" id="PTHR31585">
    <property type="entry name" value="FOLATE-BIOPTERIN TRANSPORTER 1, CHLOROPLASTIC"/>
    <property type="match status" value="1"/>
</dbReference>
<dbReference type="Proteomes" id="UP000194137">
    <property type="component" value="Chromosome"/>
</dbReference>
<evidence type="ECO:0000256" key="2">
    <source>
        <dbReference type="ARBA" id="ARBA00007015"/>
    </source>
</evidence>
<evidence type="ECO:0000256" key="5">
    <source>
        <dbReference type="ARBA" id="ARBA00022989"/>
    </source>
</evidence>
<keyword evidence="4" id="KW-0812">Transmembrane</keyword>
<dbReference type="KEGG" id="psin:CAK95_08870"/>
<dbReference type="STRING" id="1235591.CAK95_08870"/>
<keyword evidence="3" id="KW-0813">Transport</keyword>
<dbReference type="AlphaFoldDB" id="A0A1W6ZQY5"/>
<reference evidence="7 8" key="1">
    <citation type="submission" date="2017-05" db="EMBL/GenBank/DDBJ databases">
        <title>Full genome sequence of Pseudorhodoplanes sinuspersici.</title>
        <authorList>
            <person name="Dastgheib S.M.M."/>
            <person name="Shavandi M."/>
            <person name="Tirandaz H."/>
        </authorList>
    </citation>
    <scope>NUCLEOTIDE SEQUENCE [LARGE SCALE GENOMIC DNA]</scope>
    <source>
        <strain evidence="7 8">RIPI110</strain>
    </source>
</reference>
<dbReference type="EMBL" id="CP021112">
    <property type="protein sequence ID" value="ARP99184.1"/>
    <property type="molecule type" value="Genomic_DNA"/>
</dbReference>
<keyword evidence="8" id="KW-1185">Reference proteome</keyword>
<evidence type="ECO:0000313" key="8">
    <source>
        <dbReference type="Proteomes" id="UP000194137"/>
    </source>
</evidence>
<sequence>MAFLENLMRPIRAFRPAYVPLIMVYFAYGALGLIDVTRDMWIKESLTLTPSELAGIGVWLTLPWTVKMVFGELVDSVPIFGSQRRVYILIGALLTASGLVILAGSSGGWLMFMRPDQLYVLGALLIVIGTVIQDVVADAMSTEVVPRVDATGAERPESEVKSELGMVQVLGRLSLSAGIVAVAGLSGVLAGLFGRETVFLIGLVIPLISISGVFVIGQEKAAPRPIDWRILGGGLAFGAAVLALALGSVPYAQEFIFVLSMAVICTMLVFVTRDLDHKSRMAIFYTTIIIFAFRATPTIGDGYFWWTLDILKFDEQFYGVLRQTGAVLAIIAMWVFAKQLTEYSVTKTLFWIAVIGSILSLPSIGLYFGLHEWTERVFGFGARSIAIIDTAAASPFAQLSMIPLLTLIAFYAPAGHRATWFALMASLMNMALVAGQLQAKYLNQIFVVQRGDYGELGGLLIVATIVAFVLPVGTILLFGRKV</sequence>
<dbReference type="PANTHER" id="PTHR31585:SF0">
    <property type="entry name" value="FOLATE-BIOPTERIN TRANSPORTER 1, CHLOROPLASTIC"/>
    <property type="match status" value="1"/>
</dbReference>